<feature type="domain" description="Beta-lactamase-related" evidence="2">
    <location>
        <begin position="121"/>
        <end position="440"/>
    </location>
</feature>
<dbReference type="PANTHER" id="PTHR43283">
    <property type="entry name" value="BETA-LACTAMASE-RELATED"/>
    <property type="match status" value="1"/>
</dbReference>
<dbReference type="InterPro" id="IPR050789">
    <property type="entry name" value="Diverse_Enzym_Activities"/>
</dbReference>
<dbReference type="PANTHER" id="PTHR43283:SF7">
    <property type="entry name" value="BETA-LACTAMASE-RELATED DOMAIN-CONTAINING PROTEIN"/>
    <property type="match status" value="1"/>
</dbReference>
<dbReference type="InterPro" id="IPR001466">
    <property type="entry name" value="Beta-lactam-related"/>
</dbReference>
<evidence type="ECO:0000313" key="4">
    <source>
        <dbReference type="Proteomes" id="UP001295420"/>
    </source>
</evidence>
<dbReference type="Gene3D" id="3.40.710.10">
    <property type="entry name" value="DD-peptidase/beta-lactamase superfamily"/>
    <property type="match status" value="1"/>
</dbReference>
<proteinExistence type="predicted"/>
<dbReference type="InterPro" id="IPR012338">
    <property type="entry name" value="Beta-lactam/transpept-like"/>
</dbReference>
<comment type="caution">
    <text evidence="3">The sequence shown here is derived from an EMBL/GenBank/DDBJ whole genome shotgun (WGS) entry which is preliminary data.</text>
</comment>
<dbReference type="EMBL" id="CAKMTQ010000023">
    <property type="protein sequence ID" value="CAH1532216.1"/>
    <property type="molecule type" value="Genomic_DNA"/>
</dbReference>
<keyword evidence="1" id="KW-0732">Signal</keyword>
<evidence type="ECO:0000256" key="1">
    <source>
        <dbReference type="SAM" id="SignalP"/>
    </source>
</evidence>
<dbReference type="RefSeq" id="WP_409931320.1">
    <property type="nucleotide sequence ID" value="NZ_CAKMTQ010000023.1"/>
</dbReference>
<name>A0AAU9Q700_9VIBR</name>
<protein>
    <submittedName>
        <fullName evidence="3">Beta-lactamase domain-containing protein</fullName>
    </submittedName>
</protein>
<feature type="signal peptide" evidence="1">
    <location>
        <begin position="1"/>
        <end position="21"/>
    </location>
</feature>
<dbReference type="Pfam" id="PF00144">
    <property type="entry name" value="Beta-lactamase"/>
    <property type="match status" value="1"/>
</dbReference>
<accession>A0AAU9Q700</accession>
<sequence length="453" mass="50033">MTLKPSTLILSAIVLSQPAFAADENPVKAALKAEGAQVTLPVSAAKQPYSNQFVDSAREQFNNFHWQMGGDHSLYYNMHMSEFMPTAVASPSHEYQPLVKAINPELGSLKVETETKGEMTMDQYLADPQFRTQGFMLIHKGKIVYEAYPGMKPTDRHIWASAAKTTVGAVIAMLVEEGKVDQNKPVSEYVPELKGTVWDDVSVLNALNHATGLDNEETGESIMTPDSPVVRFFASAFGSPRYSTGKLESWLDVALDTHKLPNEEAGEHFRYASMNTIVLTQIVENIEGTTWTKVFEDRVWSKVKARQPMMINQTPDGMAIAVGLVSTTLEDMARWGILFTPSWNAVADEAVISPTVIDRILNNGDHNAFVGTAKEASSLHSFNEKAQYNSYHFDFIFEDGAMAKSGNLGQMIYIDPKRDFVGVVFSNNPYHSGYGETKAPALMRSAAKLLADK</sequence>
<dbReference type="SUPFAM" id="SSF56601">
    <property type="entry name" value="beta-lactamase/transpeptidase-like"/>
    <property type="match status" value="1"/>
</dbReference>
<evidence type="ECO:0000259" key="2">
    <source>
        <dbReference type="Pfam" id="PF00144"/>
    </source>
</evidence>
<dbReference type="Proteomes" id="UP001295420">
    <property type="component" value="Unassembled WGS sequence"/>
</dbReference>
<organism evidence="3 4">
    <name type="scientific">Vibrio owensii</name>
    <dbReference type="NCBI Taxonomy" id="696485"/>
    <lineage>
        <taxon>Bacteria</taxon>
        <taxon>Pseudomonadati</taxon>
        <taxon>Pseudomonadota</taxon>
        <taxon>Gammaproteobacteria</taxon>
        <taxon>Vibrionales</taxon>
        <taxon>Vibrionaceae</taxon>
        <taxon>Vibrio</taxon>
    </lineage>
</organism>
<dbReference type="AlphaFoldDB" id="A0AAU9Q700"/>
<feature type="chain" id="PRO_5043347640" evidence="1">
    <location>
        <begin position="22"/>
        <end position="453"/>
    </location>
</feature>
<evidence type="ECO:0000313" key="3">
    <source>
        <dbReference type="EMBL" id="CAH1532216.1"/>
    </source>
</evidence>
<gene>
    <name evidence="3" type="ORF">THF1D04_30344</name>
</gene>
<reference evidence="3" key="1">
    <citation type="submission" date="2022-01" db="EMBL/GenBank/DDBJ databases">
        <authorList>
            <person name="Lagorce A."/>
        </authorList>
    </citation>
    <scope>NUCLEOTIDE SEQUENCE</scope>
    <source>
        <strain evidence="3">Th15_F1_D04</strain>
    </source>
</reference>